<feature type="transmembrane region" description="Helical" evidence="5">
    <location>
        <begin position="65"/>
        <end position="85"/>
    </location>
</feature>
<evidence type="ECO:0000313" key="7">
    <source>
        <dbReference type="EMBL" id="SNY94676.1"/>
    </source>
</evidence>
<dbReference type="RefSeq" id="WP_097044002.1">
    <property type="nucleotide sequence ID" value="NZ_OBEH01000001.1"/>
</dbReference>
<accession>A0A285MFE3</accession>
<protein>
    <submittedName>
        <fullName evidence="7">Permease of the drug/metabolite transporter (DMT) superfamily</fullName>
    </submittedName>
</protein>
<dbReference type="InterPro" id="IPR037185">
    <property type="entry name" value="EmrE-like"/>
</dbReference>
<feature type="transmembrane region" description="Helical" evidence="5">
    <location>
        <begin position="269"/>
        <end position="287"/>
    </location>
</feature>
<dbReference type="Pfam" id="PF00892">
    <property type="entry name" value="EamA"/>
    <property type="match status" value="2"/>
</dbReference>
<feature type="transmembrane region" description="Helical" evidence="5">
    <location>
        <begin position="181"/>
        <end position="203"/>
    </location>
</feature>
<dbReference type="PANTHER" id="PTHR32322:SF9">
    <property type="entry name" value="AMINO-ACID METABOLITE EFFLUX PUMP-RELATED"/>
    <property type="match status" value="1"/>
</dbReference>
<dbReference type="PANTHER" id="PTHR32322">
    <property type="entry name" value="INNER MEMBRANE TRANSPORTER"/>
    <property type="match status" value="1"/>
</dbReference>
<feature type="transmembrane region" description="Helical" evidence="5">
    <location>
        <begin position="149"/>
        <end position="169"/>
    </location>
</feature>
<feature type="transmembrane region" description="Helical" evidence="5">
    <location>
        <begin position="31"/>
        <end position="53"/>
    </location>
</feature>
<feature type="transmembrane region" description="Helical" evidence="5">
    <location>
        <begin position="7"/>
        <end position="25"/>
    </location>
</feature>
<dbReference type="InterPro" id="IPR000620">
    <property type="entry name" value="EamA_dom"/>
</dbReference>
<comment type="subcellular location">
    <subcellularLocation>
        <location evidence="1">Membrane</location>
        <topology evidence="1">Multi-pass membrane protein</topology>
    </subcellularLocation>
</comment>
<dbReference type="Proteomes" id="UP000219048">
    <property type="component" value="Unassembled WGS sequence"/>
</dbReference>
<feature type="domain" description="EamA" evidence="6">
    <location>
        <begin position="10"/>
        <end position="137"/>
    </location>
</feature>
<sequence>MQGHNKKWVYLITLSIIWGTSYILIKKGLRGFSPIQLGAIRAVLSTFFLFVVGFKSMKTISKKEWFWVGVSGIIGSFIPMFLFAFAETEIDSSIASILNSLVPLFTLFIGLFAFGVGFNRNQLLGVVIGLIGAAFLIFFGTTVNPDQNYWYAGFVIVATICYACNANIIKSKLQNVSPMGIAVGNFAVILIPGTIVLLFSGFLDREVVAGPHFLTSLGYIAALCIISTCVAKIMFNRLIQISTAVFSVSVTYLIPIVGIFWGLVDGEKFTLWQFIAALVILFGVYMVNKKKTPQRASLNKS</sequence>
<feature type="transmembrane region" description="Helical" evidence="5">
    <location>
        <begin position="243"/>
        <end position="263"/>
    </location>
</feature>
<dbReference type="SUPFAM" id="SSF103481">
    <property type="entry name" value="Multidrug resistance efflux transporter EmrE"/>
    <property type="match status" value="2"/>
</dbReference>
<evidence type="ECO:0000256" key="4">
    <source>
        <dbReference type="ARBA" id="ARBA00023136"/>
    </source>
</evidence>
<evidence type="ECO:0000256" key="2">
    <source>
        <dbReference type="ARBA" id="ARBA00022692"/>
    </source>
</evidence>
<dbReference type="GO" id="GO:0016020">
    <property type="term" value="C:membrane"/>
    <property type="evidence" value="ECO:0007669"/>
    <property type="project" value="UniProtKB-SubCell"/>
</dbReference>
<reference evidence="8" key="1">
    <citation type="submission" date="2017-09" db="EMBL/GenBank/DDBJ databases">
        <authorList>
            <person name="Varghese N."/>
            <person name="Submissions S."/>
        </authorList>
    </citation>
    <scope>NUCLEOTIDE SEQUENCE [LARGE SCALE GENOMIC DNA]</scope>
    <source>
        <strain evidence="8">DSM 25885</strain>
    </source>
</reference>
<keyword evidence="4 5" id="KW-0472">Membrane</keyword>
<evidence type="ECO:0000313" key="8">
    <source>
        <dbReference type="Proteomes" id="UP000219048"/>
    </source>
</evidence>
<dbReference type="AlphaFoldDB" id="A0A285MFE3"/>
<keyword evidence="8" id="KW-1185">Reference proteome</keyword>
<feature type="transmembrane region" description="Helical" evidence="5">
    <location>
        <begin position="97"/>
        <end position="116"/>
    </location>
</feature>
<feature type="transmembrane region" description="Helical" evidence="5">
    <location>
        <begin position="123"/>
        <end position="143"/>
    </location>
</feature>
<proteinExistence type="predicted"/>
<evidence type="ECO:0000259" key="6">
    <source>
        <dbReference type="Pfam" id="PF00892"/>
    </source>
</evidence>
<evidence type="ECO:0000256" key="3">
    <source>
        <dbReference type="ARBA" id="ARBA00022989"/>
    </source>
</evidence>
<keyword evidence="3 5" id="KW-1133">Transmembrane helix</keyword>
<dbReference type="EMBL" id="OBEH01000001">
    <property type="protein sequence ID" value="SNY94676.1"/>
    <property type="molecule type" value="Genomic_DNA"/>
</dbReference>
<evidence type="ECO:0000256" key="5">
    <source>
        <dbReference type="SAM" id="Phobius"/>
    </source>
</evidence>
<dbReference type="InterPro" id="IPR050638">
    <property type="entry name" value="AA-Vitamin_Transporters"/>
</dbReference>
<keyword evidence="2 5" id="KW-0812">Transmembrane</keyword>
<feature type="transmembrane region" description="Helical" evidence="5">
    <location>
        <begin position="209"/>
        <end position="231"/>
    </location>
</feature>
<dbReference type="OrthoDB" id="1117213at2"/>
<name>A0A285MFE3_9FLAO</name>
<feature type="domain" description="EamA" evidence="6">
    <location>
        <begin position="152"/>
        <end position="288"/>
    </location>
</feature>
<evidence type="ECO:0000256" key="1">
    <source>
        <dbReference type="ARBA" id="ARBA00004141"/>
    </source>
</evidence>
<organism evidence="7 8">
    <name type="scientific">Flagellimonas pacifica</name>
    <dbReference type="NCBI Taxonomy" id="1247520"/>
    <lineage>
        <taxon>Bacteria</taxon>
        <taxon>Pseudomonadati</taxon>
        <taxon>Bacteroidota</taxon>
        <taxon>Flavobacteriia</taxon>
        <taxon>Flavobacteriales</taxon>
        <taxon>Flavobacteriaceae</taxon>
        <taxon>Flagellimonas</taxon>
    </lineage>
</organism>
<gene>
    <name evidence="7" type="ORF">SAMN06265377_0336</name>
</gene>